<protein>
    <submittedName>
        <fullName evidence="1">Uncharacterized protein</fullName>
    </submittedName>
</protein>
<accession>A0AAC9IIM3</accession>
<dbReference type="RefSeq" id="WP_071168014.1">
    <property type="nucleotide sequence ID" value="NZ_CP017786.1"/>
</dbReference>
<gene>
    <name evidence="1" type="ORF">BK049_05235</name>
</gene>
<evidence type="ECO:0000313" key="2">
    <source>
        <dbReference type="Proteomes" id="UP000177709"/>
    </source>
</evidence>
<dbReference type="Proteomes" id="UP000177709">
    <property type="component" value="Chromosome"/>
</dbReference>
<evidence type="ECO:0000313" key="1">
    <source>
        <dbReference type="EMBL" id="AOZ88159.1"/>
    </source>
</evidence>
<name>A0AAC9IIM3_9BACI</name>
<proteinExistence type="predicted"/>
<dbReference type="EMBL" id="CP017786">
    <property type="protein sequence ID" value="AOZ88159.1"/>
    <property type="molecule type" value="Genomic_DNA"/>
</dbReference>
<reference evidence="1 2" key="1">
    <citation type="submission" date="2016-10" db="EMBL/GenBank/DDBJ databases">
        <title>Whole genome sequence of hyper active fibrinolysis bacterium Bacillus pumilus strain VV3 isolated from fermented rice.</title>
        <authorList>
            <person name="Mariadas V.A."/>
            <person name="Vijayaraghavan P."/>
            <person name="Dhandapani V."/>
        </authorList>
    </citation>
    <scope>NUCLEOTIDE SEQUENCE [LARGE SCALE GENOMIC DNA]</scope>
    <source>
        <strain evidence="1 2">VV3</strain>
    </source>
</reference>
<dbReference type="AlphaFoldDB" id="A0AAC9IIM3"/>
<sequence>MPQTVITFDEMTATVFQEQMQKLFQEAYEKGVEDGMKKYSYPPVLNVDHLIQILSVKRPTVSKITARPDFPKLTQIQARYPRDEVFEWIKNNSSYIQEVTTA</sequence>
<dbReference type="KEGG" id="bxi:BK049_05235"/>
<organism evidence="1 2">
    <name type="scientific">Bacillus xiamenensis</name>
    <dbReference type="NCBI Taxonomy" id="1178537"/>
    <lineage>
        <taxon>Bacteria</taxon>
        <taxon>Bacillati</taxon>
        <taxon>Bacillota</taxon>
        <taxon>Bacilli</taxon>
        <taxon>Bacillales</taxon>
        <taxon>Bacillaceae</taxon>
        <taxon>Bacillus</taxon>
    </lineage>
</organism>